<proteinExistence type="predicted"/>
<protein>
    <submittedName>
        <fullName evidence="2">Uncharacterized protein</fullName>
    </submittedName>
</protein>
<evidence type="ECO:0000313" key="3">
    <source>
        <dbReference type="Proteomes" id="UP001215598"/>
    </source>
</evidence>
<comment type="caution">
    <text evidence="2">The sequence shown here is derived from an EMBL/GenBank/DDBJ whole genome shotgun (WGS) entry which is preliminary data.</text>
</comment>
<evidence type="ECO:0000256" key="1">
    <source>
        <dbReference type="SAM" id="MobiDB-lite"/>
    </source>
</evidence>
<keyword evidence="3" id="KW-1185">Reference proteome</keyword>
<dbReference type="Proteomes" id="UP001215598">
    <property type="component" value="Unassembled WGS sequence"/>
</dbReference>
<feature type="region of interest" description="Disordered" evidence="1">
    <location>
        <begin position="158"/>
        <end position="184"/>
    </location>
</feature>
<name>A0AAD7IBR5_9AGAR</name>
<dbReference type="EMBL" id="JARKIB010000106">
    <property type="protein sequence ID" value="KAJ7739557.1"/>
    <property type="molecule type" value="Genomic_DNA"/>
</dbReference>
<evidence type="ECO:0000313" key="2">
    <source>
        <dbReference type="EMBL" id="KAJ7739557.1"/>
    </source>
</evidence>
<accession>A0AAD7IBR5</accession>
<dbReference type="AlphaFoldDB" id="A0AAD7IBR5"/>
<gene>
    <name evidence="2" type="ORF">B0H16DRAFT_1465212</name>
</gene>
<sequence length="235" mass="26025">MAARLILILNESSGDLRSAYAMDKSSKGESGISSRERAERKRSSLVEWKCRSVGPPLLNRKNIPSSDNSVPDTTAAILNFNPQFNFTSSEAPRTSPHFPTFGILAVYKVALHFDSDFNGCGFVLDSSRGLDGLEYSVALKTPTTQRWLPAQIPNGRSLRGSAACVSSTDDSKDDSSVSSRPHIRYTPRSDVRTARLIAVNIKSAKFKNWLASTCPRDTRWILNVQIKTLMQKEEK</sequence>
<reference evidence="2" key="1">
    <citation type="submission" date="2023-03" db="EMBL/GenBank/DDBJ databases">
        <title>Massive genome expansion in bonnet fungi (Mycena s.s.) driven by repeated elements and novel gene families across ecological guilds.</title>
        <authorList>
            <consortium name="Lawrence Berkeley National Laboratory"/>
            <person name="Harder C.B."/>
            <person name="Miyauchi S."/>
            <person name="Viragh M."/>
            <person name="Kuo A."/>
            <person name="Thoen E."/>
            <person name="Andreopoulos B."/>
            <person name="Lu D."/>
            <person name="Skrede I."/>
            <person name="Drula E."/>
            <person name="Henrissat B."/>
            <person name="Morin E."/>
            <person name="Kohler A."/>
            <person name="Barry K."/>
            <person name="LaButti K."/>
            <person name="Morin E."/>
            <person name="Salamov A."/>
            <person name="Lipzen A."/>
            <person name="Mereny Z."/>
            <person name="Hegedus B."/>
            <person name="Baldrian P."/>
            <person name="Stursova M."/>
            <person name="Weitz H."/>
            <person name="Taylor A."/>
            <person name="Grigoriev I.V."/>
            <person name="Nagy L.G."/>
            <person name="Martin F."/>
            <person name="Kauserud H."/>
        </authorList>
    </citation>
    <scope>NUCLEOTIDE SEQUENCE</scope>
    <source>
        <strain evidence="2">CBHHK182m</strain>
    </source>
</reference>
<organism evidence="2 3">
    <name type="scientific">Mycena metata</name>
    <dbReference type="NCBI Taxonomy" id="1033252"/>
    <lineage>
        <taxon>Eukaryota</taxon>
        <taxon>Fungi</taxon>
        <taxon>Dikarya</taxon>
        <taxon>Basidiomycota</taxon>
        <taxon>Agaricomycotina</taxon>
        <taxon>Agaricomycetes</taxon>
        <taxon>Agaricomycetidae</taxon>
        <taxon>Agaricales</taxon>
        <taxon>Marasmiineae</taxon>
        <taxon>Mycenaceae</taxon>
        <taxon>Mycena</taxon>
    </lineage>
</organism>